<accession>A0ABV8AHP6</accession>
<keyword evidence="3" id="KW-1185">Reference proteome</keyword>
<comment type="caution">
    <text evidence="2">The sequence shown here is derived from an EMBL/GenBank/DDBJ whole genome shotgun (WGS) entry which is preliminary data.</text>
</comment>
<dbReference type="InterPro" id="IPR001173">
    <property type="entry name" value="Glyco_trans_2-like"/>
</dbReference>
<reference evidence="3" key="1">
    <citation type="journal article" date="2019" name="Int. J. Syst. Evol. Microbiol.">
        <title>The Global Catalogue of Microorganisms (GCM) 10K type strain sequencing project: providing services to taxonomists for standard genome sequencing and annotation.</title>
        <authorList>
            <consortium name="The Broad Institute Genomics Platform"/>
            <consortium name="The Broad Institute Genome Sequencing Center for Infectious Disease"/>
            <person name="Wu L."/>
            <person name="Ma J."/>
        </authorList>
    </citation>
    <scope>NUCLEOTIDE SEQUENCE [LARGE SCALE GENOMIC DNA]</scope>
    <source>
        <strain evidence="3">CECT 8979</strain>
    </source>
</reference>
<evidence type="ECO:0000313" key="3">
    <source>
        <dbReference type="Proteomes" id="UP001595812"/>
    </source>
</evidence>
<dbReference type="EMBL" id="JBHSAT010000004">
    <property type="protein sequence ID" value="MFC3877297.1"/>
    <property type="molecule type" value="Genomic_DNA"/>
</dbReference>
<dbReference type="InterPro" id="IPR029044">
    <property type="entry name" value="Nucleotide-diphossugar_trans"/>
</dbReference>
<dbReference type="Gene3D" id="3.90.550.10">
    <property type="entry name" value="Spore Coat Polysaccharide Biosynthesis Protein SpsA, Chain A"/>
    <property type="match status" value="1"/>
</dbReference>
<dbReference type="InterPro" id="IPR050834">
    <property type="entry name" value="Glycosyltransf_2"/>
</dbReference>
<dbReference type="SUPFAM" id="SSF53448">
    <property type="entry name" value="Nucleotide-diphospho-sugar transferases"/>
    <property type="match status" value="1"/>
</dbReference>
<organism evidence="2 3">
    <name type="scientific">Winogradskyella maritima</name>
    <dbReference type="NCBI Taxonomy" id="1517766"/>
    <lineage>
        <taxon>Bacteria</taxon>
        <taxon>Pseudomonadati</taxon>
        <taxon>Bacteroidota</taxon>
        <taxon>Flavobacteriia</taxon>
        <taxon>Flavobacteriales</taxon>
        <taxon>Flavobacteriaceae</taxon>
        <taxon>Winogradskyella</taxon>
    </lineage>
</organism>
<proteinExistence type="predicted"/>
<name>A0ABV8AHP6_9FLAO</name>
<gene>
    <name evidence="2" type="ORF">ACFOSX_08645</name>
</gene>
<evidence type="ECO:0000313" key="2">
    <source>
        <dbReference type="EMBL" id="MFC3877297.1"/>
    </source>
</evidence>
<dbReference type="RefSeq" id="WP_386099312.1">
    <property type="nucleotide sequence ID" value="NZ_JBHSAT010000004.1"/>
</dbReference>
<dbReference type="PANTHER" id="PTHR43685:SF2">
    <property type="entry name" value="GLYCOSYLTRANSFERASE 2-LIKE DOMAIN-CONTAINING PROTEIN"/>
    <property type="match status" value="1"/>
</dbReference>
<feature type="domain" description="Glycosyltransferase 2-like" evidence="1">
    <location>
        <begin position="8"/>
        <end position="115"/>
    </location>
</feature>
<sequence>MPIVPKVSILLPVYNGEKTIEETVKSLLNQSFKDFEIIVGIDGSSDNSKNIVQSFKDSRIRIIEHSINLGLANNLNALVSKAHPETQYFAMAEQDDVYVSERLQWQVEYLDDNVSFGLVSGIAELKSENGSVFFPGLLVNNKKFPPGIELFKYLYINQLKVVNTCMLWRKAIHIKYNLKFRDTYGNFNVDWNFILRFSLISDIHGLNKILVRMKRLRSLNSVTTDKKTQHNASRRLLLDFKNEFEIINNDIYSEALKTHRKIELGHKSKLGIFIYGIAYFVRYTDPYFIKYIYHRLRKYFK</sequence>
<protein>
    <submittedName>
        <fullName evidence="2">Glycosyltransferase family 2 protein</fullName>
    </submittedName>
</protein>
<evidence type="ECO:0000259" key="1">
    <source>
        <dbReference type="Pfam" id="PF00535"/>
    </source>
</evidence>
<dbReference type="Proteomes" id="UP001595812">
    <property type="component" value="Unassembled WGS sequence"/>
</dbReference>
<dbReference type="Pfam" id="PF00535">
    <property type="entry name" value="Glycos_transf_2"/>
    <property type="match status" value="1"/>
</dbReference>
<dbReference type="PANTHER" id="PTHR43685">
    <property type="entry name" value="GLYCOSYLTRANSFERASE"/>
    <property type="match status" value="1"/>
</dbReference>